<feature type="region of interest" description="Disordered" evidence="1">
    <location>
        <begin position="52"/>
        <end position="79"/>
    </location>
</feature>
<evidence type="ECO:0000313" key="3">
    <source>
        <dbReference type="Proteomes" id="UP000727056"/>
    </source>
</evidence>
<gene>
    <name evidence="2" type="ORF">HCN52_01410</name>
</gene>
<sequence>MRPERFRDFAVQSYTTAGLAAEPWDDGAKRPLGVKVTLPSGAQVWHAVTVLSPEGEKSSEPEKVVEGDAPAPEPLPEATSRVPVTTVEAFLAGTIRNAGSTEVSGVYSYSGRETPSVHPGFGVTFHSGAKAFCVFVQVSGAGQGRPGTAYDIPAQV</sequence>
<dbReference type="RefSeq" id="WP_168086473.1">
    <property type="nucleotide sequence ID" value="NZ_BHZH01000003.1"/>
</dbReference>
<proteinExistence type="predicted"/>
<name>A0ABX1C316_9ACTN</name>
<dbReference type="Proteomes" id="UP000727056">
    <property type="component" value="Unassembled WGS sequence"/>
</dbReference>
<organism evidence="2 3">
    <name type="scientific">Streptomyces bohaiensis</name>
    <dbReference type="NCBI Taxonomy" id="1431344"/>
    <lineage>
        <taxon>Bacteria</taxon>
        <taxon>Bacillati</taxon>
        <taxon>Actinomycetota</taxon>
        <taxon>Actinomycetes</taxon>
        <taxon>Kitasatosporales</taxon>
        <taxon>Streptomycetaceae</taxon>
        <taxon>Streptomyces</taxon>
    </lineage>
</organism>
<dbReference type="EMBL" id="JAAVJC010000004">
    <property type="protein sequence ID" value="NJQ13637.1"/>
    <property type="molecule type" value="Genomic_DNA"/>
</dbReference>
<keyword evidence="3" id="KW-1185">Reference proteome</keyword>
<evidence type="ECO:0000256" key="1">
    <source>
        <dbReference type="SAM" id="MobiDB-lite"/>
    </source>
</evidence>
<comment type="caution">
    <text evidence="2">The sequence shown here is derived from an EMBL/GenBank/DDBJ whole genome shotgun (WGS) entry which is preliminary data.</text>
</comment>
<accession>A0ABX1C316</accession>
<feature type="compositionally biased region" description="Basic and acidic residues" evidence="1">
    <location>
        <begin position="54"/>
        <end position="66"/>
    </location>
</feature>
<evidence type="ECO:0000313" key="2">
    <source>
        <dbReference type="EMBL" id="NJQ13637.1"/>
    </source>
</evidence>
<protein>
    <submittedName>
        <fullName evidence="2">Uncharacterized protein</fullName>
    </submittedName>
</protein>
<reference evidence="2 3" key="1">
    <citation type="submission" date="2020-03" db="EMBL/GenBank/DDBJ databases">
        <title>Draft genome of Streptomyces sp. ventii, isolated from the Axial Seamount in the Pacific Ocean, and resequencing of the two type strains Streptomyces lonarensis strain NCL 716 and Streptomyces bohaiensis strain 11A07.</title>
        <authorList>
            <person name="Loughran R.M."/>
            <person name="Pfannmuller K.M."/>
            <person name="Wasson B.J."/>
            <person name="Deadmond M.C."/>
            <person name="Paddock B.E."/>
            <person name="Koyack M.J."/>
            <person name="Gallegos D.A."/>
            <person name="Mitchell E.A."/>
            <person name="Ushijima B."/>
            <person name="Saw J.H."/>
            <person name="Mcphail K.L."/>
            <person name="Videau P."/>
        </authorList>
    </citation>
    <scope>NUCLEOTIDE SEQUENCE [LARGE SCALE GENOMIC DNA]</scope>
    <source>
        <strain evidence="2 3">11A07</strain>
    </source>
</reference>